<dbReference type="GO" id="GO:0003777">
    <property type="term" value="F:microtubule motor activity"/>
    <property type="evidence" value="ECO:0007669"/>
    <property type="project" value="InterPro"/>
</dbReference>
<dbReference type="AlphaFoldDB" id="A0A2P6PGX4"/>
<dbReference type="Pfam" id="PF25764">
    <property type="entry name" value="KIF21A_4th"/>
    <property type="match status" value="1"/>
</dbReference>
<dbReference type="GO" id="GO:0007018">
    <property type="term" value="P:microtubule-based movement"/>
    <property type="evidence" value="ECO:0007669"/>
    <property type="project" value="InterPro"/>
</dbReference>
<keyword evidence="1" id="KW-0175">Coiled coil</keyword>
<organism evidence="3 4">
    <name type="scientific">Rosa chinensis</name>
    <name type="common">China rose</name>
    <dbReference type="NCBI Taxonomy" id="74649"/>
    <lineage>
        <taxon>Eukaryota</taxon>
        <taxon>Viridiplantae</taxon>
        <taxon>Streptophyta</taxon>
        <taxon>Embryophyta</taxon>
        <taxon>Tracheophyta</taxon>
        <taxon>Spermatophyta</taxon>
        <taxon>Magnoliopsida</taxon>
        <taxon>eudicotyledons</taxon>
        <taxon>Gunneridae</taxon>
        <taxon>Pentapetalae</taxon>
        <taxon>rosids</taxon>
        <taxon>fabids</taxon>
        <taxon>Rosales</taxon>
        <taxon>Rosaceae</taxon>
        <taxon>Rosoideae</taxon>
        <taxon>Rosoideae incertae sedis</taxon>
        <taxon>Rosa</taxon>
    </lineage>
</organism>
<evidence type="ECO:0000256" key="2">
    <source>
        <dbReference type="SAM" id="MobiDB-lite"/>
    </source>
</evidence>
<feature type="coiled-coil region" evidence="1">
    <location>
        <begin position="220"/>
        <end position="271"/>
    </location>
</feature>
<dbReference type="PANTHER" id="PTHR47969:SF6">
    <property type="entry name" value="KINESIN-LIKE PROTEIN KIN-4C"/>
    <property type="match status" value="1"/>
</dbReference>
<feature type="region of interest" description="Disordered" evidence="2">
    <location>
        <begin position="1"/>
        <end position="22"/>
    </location>
</feature>
<dbReference type="PANTHER" id="PTHR47969">
    <property type="entry name" value="CHROMOSOME-ASSOCIATED KINESIN KIF4A-RELATED"/>
    <property type="match status" value="1"/>
</dbReference>
<evidence type="ECO:0000256" key="1">
    <source>
        <dbReference type="SAM" id="Coils"/>
    </source>
</evidence>
<accession>A0A2P6PGX4</accession>
<dbReference type="GO" id="GO:0007052">
    <property type="term" value="P:mitotic spindle organization"/>
    <property type="evidence" value="ECO:0007669"/>
    <property type="project" value="TreeGrafter"/>
</dbReference>
<dbReference type="GO" id="GO:0051231">
    <property type="term" value="P:spindle elongation"/>
    <property type="evidence" value="ECO:0007669"/>
    <property type="project" value="TreeGrafter"/>
</dbReference>
<evidence type="ECO:0000313" key="4">
    <source>
        <dbReference type="Proteomes" id="UP000238479"/>
    </source>
</evidence>
<dbReference type="OMA" id="LCSQYES"/>
<dbReference type="Gramene" id="PRQ21182">
    <property type="protein sequence ID" value="PRQ21182"/>
    <property type="gene ID" value="RchiOBHm_Chr7g0236371"/>
</dbReference>
<evidence type="ECO:0008006" key="5">
    <source>
        <dbReference type="Google" id="ProtNLM"/>
    </source>
</evidence>
<dbReference type="OrthoDB" id="1739830at2759"/>
<dbReference type="Proteomes" id="UP000238479">
    <property type="component" value="Chromosome 7"/>
</dbReference>
<gene>
    <name evidence="3" type="ORF">RchiOBHm_Chr7g0236371</name>
</gene>
<dbReference type="STRING" id="74649.A0A2P6PGX4"/>
<dbReference type="GO" id="GO:0005875">
    <property type="term" value="C:microtubule associated complex"/>
    <property type="evidence" value="ECO:0007669"/>
    <property type="project" value="TreeGrafter"/>
</dbReference>
<dbReference type="EMBL" id="PDCK01000045">
    <property type="protein sequence ID" value="PRQ21182.1"/>
    <property type="molecule type" value="Genomic_DNA"/>
</dbReference>
<proteinExistence type="predicted"/>
<comment type="caution">
    <text evidence="3">The sequence shown here is derived from an EMBL/GenBank/DDBJ whole genome shotgun (WGS) entry which is preliminary data.</text>
</comment>
<reference evidence="3 4" key="1">
    <citation type="journal article" date="2018" name="Nat. Genet.">
        <title>The Rosa genome provides new insights in the design of modern roses.</title>
        <authorList>
            <person name="Bendahmane M."/>
        </authorList>
    </citation>
    <scope>NUCLEOTIDE SEQUENCE [LARGE SCALE GENOMIC DNA]</scope>
    <source>
        <strain evidence="4">cv. Old Blush</strain>
    </source>
</reference>
<keyword evidence="4" id="KW-1185">Reference proteome</keyword>
<feature type="compositionally biased region" description="Basic residues" evidence="2">
    <location>
        <begin position="1"/>
        <end position="10"/>
    </location>
</feature>
<dbReference type="InterPro" id="IPR027640">
    <property type="entry name" value="Kinesin-like_fam"/>
</dbReference>
<sequence>MMKKANRRSKQTADPSAAAADCEKRVRELEIENKAFQKEVEELRYKLANVSSTSGVENSAQKLRENYLQKLTFLEDQVTVLTRKLDSQSQLSTQRRRGDESAKPFQFEIQRLKAQKVQMQCKMKLESVQFRLHKALLDKEVLQLKKESRKNKHEMHKLLASNQRLKTVLRRKTEEASVATKQLRRLLESRKALLLKRGGKNGNNTATQLVQEIDHEAEVTEQLNDLCAIYERQIEEMVEEAEKLKDEVEALQQEKSRCSCQEKEVDSFEKDLDITDLKAQVVSLSSMVEQLRLHKAELDHGKSQGIRNQHTASVGSSYKLAEDISPSASENSTVGTSKTAAPVCCSCTKNSLCKTMKCKCRSKGGSCGASCGCAASKCSNRKAVPIKSSDSPLSEIANGVLNSSNTSETVKSSIEASEGAMLLQSALVQKPAEPEGNFGAIKKPLTEIGNILVSTNAAKPGPRKKGRKPAIQLVTVDPISSVPVNMEGNDK</sequence>
<name>A0A2P6PGX4_ROSCH</name>
<protein>
    <recommendedName>
        <fullName evidence="5">Tesmin/TSO1-like CXC domain-containing protein</fullName>
    </recommendedName>
</protein>
<evidence type="ECO:0000313" key="3">
    <source>
        <dbReference type="EMBL" id="PRQ21182.1"/>
    </source>
</evidence>